<evidence type="ECO:0000313" key="10">
    <source>
        <dbReference type="Proteomes" id="UP000541444"/>
    </source>
</evidence>
<dbReference type="InterPro" id="IPR052437">
    <property type="entry name" value="Pectin_Meth_Modulator"/>
</dbReference>
<feature type="signal peptide" evidence="7">
    <location>
        <begin position="1"/>
        <end position="20"/>
    </location>
</feature>
<sequence>MFFSLLISHSFLGLLPNGNFEQGPKPSNLVKTVIKGKYSLPKWKIDGVVEYIKGGIQPGARWSDSNTDGVHSVKLGSGASVSQNITLKPGSIYFLTFAVMKTCLQNEVLWVVVPSQPLVLPLQNLYSNISSGGDVYAWGFRAAAKVGTVTFYNPEVQKNGACGIQVDSIAIKEASVPLTTRANLVRNGGFEEGPNMLKFRTNGVLLPPGQYFTSPLPGWIIESVKAVKFIDTGYAVPFGSGAVELISGNEGTISQILRTIPNKFYNLTFTVGDASDFCYGTLTVEVSVGKETWKVPYEAFGNGGSKTVTFKFKAIFSRTTIKFVSGSYERNFEHVDLPCGPVVDQVIVTPLPWYQSDLVESDLVAMAEGPNATDPAQVLAQQVGGPSINPRPLNTRTRLDQLEDKMLALSGIIDQVTTLEERLDGFSDDQAHVGERLVTLEGVVEGNMATLLDQVAELSSKVNLLSSSQSQQRAGSSNNYNKGKNGGYQARSVGDQGHGQNRSGGASAGGASSSNSGREYHRPRNNGGASSSS</sequence>
<keyword evidence="10" id="KW-1185">Reference proteome</keyword>
<feature type="compositionally biased region" description="Low complexity" evidence="6">
    <location>
        <begin position="503"/>
        <end position="517"/>
    </location>
</feature>
<reference evidence="9 10" key="1">
    <citation type="journal article" date="2020" name="IScience">
        <title>Genome Sequencing of the Endangered Kingdonia uniflora (Circaeasteraceae, Ranunculales) Reveals Potential Mechanisms of Evolutionary Specialization.</title>
        <authorList>
            <person name="Sun Y."/>
            <person name="Deng T."/>
            <person name="Zhang A."/>
            <person name="Moore M.J."/>
            <person name="Landis J.B."/>
            <person name="Lin N."/>
            <person name="Zhang H."/>
            <person name="Zhang X."/>
            <person name="Huang J."/>
            <person name="Zhang X."/>
            <person name="Sun H."/>
            <person name="Wang H."/>
        </authorList>
    </citation>
    <scope>NUCLEOTIDE SEQUENCE [LARGE SCALE GENOMIC DNA]</scope>
    <source>
        <strain evidence="9">TB1705</strain>
        <tissue evidence="9">Leaf</tissue>
    </source>
</reference>
<comment type="caution">
    <text evidence="9">The sequence shown here is derived from an EMBL/GenBank/DDBJ whole genome shotgun (WGS) entry which is preliminary data.</text>
</comment>
<dbReference type="OrthoDB" id="2020792at2759"/>
<comment type="subcellular location">
    <subcellularLocation>
        <location evidence="1">Cell envelope</location>
    </subcellularLocation>
    <subcellularLocation>
        <location evidence="2">Secreted</location>
    </subcellularLocation>
</comment>
<feature type="compositionally biased region" description="Low complexity" evidence="6">
    <location>
        <begin position="467"/>
        <end position="483"/>
    </location>
</feature>
<feature type="chain" id="PRO_5029707932" description="DUF642 domain-containing protein" evidence="7">
    <location>
        <begin position="21"/>
        <end position="533"/>
    </location>
</feature>
<evidence type="ECO:0000256" key="2">
    <source>
        <dbReference type="ARBA" id="ARBA00004613"/>
    </source>
</evidence>
<keyword evidence="4 7" id="KW-0732">Signal</keyword>
<evidence type="ECO:0000313" key="9">
    <source>
        <dbReference type="EMBL" id="KAF6151948.1"/>
    </source>
</evidence>
<organism evidence="9 10">
    <name type="scientific">Kingdonia uniflora</name>
    <dbReference type="NCBI Taxonomy" id="39325"/>
    <lineage>
        <taxon>Eukaryota</taxon>
        <taxon>Viridiplantae</taxon>
        <taxon>Streptophyta</taxon>
        <taxon>Embryophyta</taxon>
        <taxon>Tracheophyta</taxon>
        <taxon>Spermatophyta</taxon>
        <taxon>Magnoliopsida</taxon>
        <taxon>Ranunculales</taxon>
        <taxon>Circaeasteraceae</taxon>
        <taxon>Kingdonia</taxon>
    </lineage>
</organism>
<dbReference type="EMBL" id="JACGCM010001659">
    <property type="protein sequence ID" value="KAF6151948.1"/>
    <property type="molecule type" value="Genomic_DNA"/>
</dbReference>
<evidence type="ECO:0000256" key="5">
    <source>
        <dbReference type="ARBA" id="ARBA00023180"/>
    </source>
</evidence>
<proteinExistence type="predicted"/>
<dbReference type="Gene3D" id="2.60.120.260">
    <property type="entry name" value="Galactose-binding domain-like"/>
    <property type="match status" value="1"/>
</dbReference>
<dbReference type="AlphaFoldDB" id="A0A7J7MB17"/>
<accession>A0A7J7MB17</accession>
<evidence type="ECO:0000256" key="3">
    <source>
        <dbReference type="ARBA" id="ARBA00022525"/>
    </source>
</evidence>
<gene>
    <name evidence="9" type="ORF">GIB67_010522</name>
</gene>
<feature type="region of interest" description="Disordered" evidence="6">
    <location>
        <begin position="467"/>
        <end position="533"/>
    </location>
</feature>
<evidence type="ECO:0000256" key="1">
    <source>
        <dbReference type="ARBA" id="ARBA00004196"/>
    </source>
</evidence>
<evidence type="ECO:0000256" key="4">
    <source>
        <dbReference type="ARBA" id="ARBA00022729"/>
    </source>
</evidence>
<evidence type="ECO:0000256" key="7">
    <source>
        <dbReference type="SAM" id="SignalP"/>
    </source>
</evidence>
<evidence type="ECO:0000256" key="6">
    <source>
        <dbReference type="SAM" id="MobiDB-lite"/>
    </source>
</evidence>
<feature type="domain" description="DUF642" evidence="8">
    <location>
        <begin position="13"/>
        <end position="172"/>
    </location>
</feature>
<dbReference type="Proteomes" id="UP000541444">
    <property type="component" value="Unassembled WGS sequence"/>
</dbReference>
<evidence type="ECO:0000259" key="8">
    <source>
        <dbReference type="Pfam" id="PF04862"/>
    </source>
</evidence>
<protein>
    <recommendedName>
        <fullName evidence="8">DUF642 domain-containing protein</fullName>
    </recommendedName>
</protein>
<feature type="non-terminal residue" evidence="9">
    <location>
        <position position="1"/>
    </location>
</feature>
<keyword evidence="3" id="KW-0964">Secreted</keyword>
<dbReference type="Pfam" id="PF04862">
    <property type="entry name" value="DUF642"/>
    <property type="match status" value="2"/>
</dbReference>
<keyword evidence="5" id="KW-0325">Glycoprotein</keyword>
<dbReference type="InterPro" id="IPR006946">
    <property type="entry name" value="DGR2-like_dom"/>
</dbReference>
<dbReference type="GO" id="GO:0005576">
    <property type="term" value="C:extracellular region"/>
    <property type="evidence" value="ECO:0007669"/>
    <property type="project" value="UniProtKB-SubCell"/>
</dbReference>
<dbReference type="PANTHER" id="PTHR31265">
    <property type="entry name" value="OS02G0527500 PROTEIN-RELATED"/>
    <property type="match status" value="1"/>
</dbReference>
<feature type="domain" description="DUF642" evidence="8">
    <location>
        <begin position="184"/>
        <end position="348"/>
    </location>
</feature>
<dbReference type="PANTHER" id="PTHR31265:SF2">
    <property type="entry name" value="F17A17.37 PROTEIN"/>
    <property type="match status" value="1"/>
</dbReference>
<name>A0A7J7MB17_9MAGN</name>